<dbReference type="PANTHER" id="PTHR30519">
    <property type="entry name" value="5-METHYLTETRAHYDROPTEROYLTRIGLUTAMATE--HOMOCYSTEINE METHYLTRANSFERASE"/>
    <property type="match status" value="1"/>
</dbReference>
<dbReference type="GO" id="GO:0003871">
    <property type="term" value="F:5-methyltetrahydropteroyltriglutamate-homocysteine S-methyltransferase activity"/>
    <property type="evidence" value="ECO:0007669"/>
    <property type="project" value="UniProtKB-EC"/>
</dbReference>
<evidence type="ECO:0000313" key="2">
    <source>
        <dbReference type="EMBL" id="VEB44766.1"/>
    </source>
</evidence>
<dbReference type="GO" id="GO:0008652">
    <property type="term" value="P:amino acid biosynthetic process"/>
    <property type="evidence" value="ECO:0007669"/>
    <property type="project" value="InterPro"/>
</dbReference>
<dbReference type="Pfam" id="PF08267">
    <property type="entry name" value="Meth_synt_1"/>
    <property type="match status" value="1"/>
</dbReference>
<dbReference type="SUPFAM" id="SSF51726">
    <property type="entry name" value="UROD/MetE-like"/>
    <property type="match status" value="1"/>
</dbReference>
<dbReference type="EC" id="2.1.1.14" evidence="2"/>
<keyword evidence="2" id="KW-0489">Methyltransferase</keyword>
<dbReference type="Gene3D" id="3.20.20.210">
    <property type="match status" value="1"/>
</dbReference>
<feature type="domain" description="Cobalamin-independent methionine synthase MetE N-terminal" evidence="1">
    <location>
        <begin position="2"/>
        <end position="113"/>
    </location>
</feature>
<accession>A0A447TIQ9</accession>
<dbReference type="GO" id="GO:0008270">
    <property type="term" value="F:zinc ion binding"/>
    <property type="evidence" value="ECO:0007669"/>
    <property type="project" value="InterPro"/>
</dbReference>
<sequence length="142" mass="15558">MAWTQIDEPILALDLEPAWLDAFAPVYTQLSRHAPKLLLATYFGDVSEHAARLKSLPVAGLHLDLVRAPEQISAFLPDYPADKVLSAGIVDGRNIWRADLSALLDRLAPLAEQLGDRLWLAPAARCCTAPSTPQPKPGWIRS</sequence>
<proteinExistence type="predicted"/>
<organism evidence="2 3">
    <name type="scientific">Chromobacterium violaceum</name>
    <dbReference type="NCBI Taxonomy" id="536"/>
    <lineage>
        <taxon>Bacteria</taxon>
        <taxon>Pseudomonadati</taxon>
        <taxon>Pseudomonadota</taxon>
        <taxon>Betaproteobacteria</taxon>
        <taxon>Neisseriales</taxon>
        <taxon>Chromobacteriaceae</taxon>
        <taxon>Chromobacterium</taxon>
    </lineage>
</organism>
<reference evidence="2 3" key="1">
    <citation type="submission" date="2018-12" db="EMBL/GenBank/DDBJ databases">
        <authorList>
            <consortium name="Pathogen Informatics"/>
        </authorList>
    </citation>
    <scope>NUCLEOTIDE SEQUENCE [LARGE SCALE GENOMIC DNA]</scope>
    <source>
        <strain evidence="2 3">NCTC9695</strain>
    </source>
</reference>
<gene>
    <name evidence="2" type="primary">metE_1</name>
    <name evidence="2" type="ORF">NCTC9695_05270</name>
</gene>
<protein>
    <submittedName>
        <fullName evidence="2">5-methyltetrahydropteroyltriglutamate--homocysteine methyltransferase</fullName>
        <ecNumber evidence="2">2.1.1.14</ecNumber>
    </submittedName>
</protein>
<dbReference type="GO" id="GO:0032259">
    <property type="term" value="P:methylation"/>
    <property type="evidence" value="ECO:0007669"/>
    <property type="project" value="UniProtKB-KW"/>
</dbReference>
<dbReference type="AlphaFoldDB" id="A0A447TIQ9"/>
<keyword evidence="2" id="KW-0808">Transferase</keyword>
<dbReference type="InterPro" id="IPR038071">
    <property type="entry name" value="UROD/MetE-like_sf"/>
</dbReference>
<dbReference type="InterPro" id="IPR013215">
    <property type="entry name" value="Cbl-indep_Met_Synth_N"/>
</dbReference>
<dbReference type="EMBL" id="LR134182">
    <property type="protein sequence ID" value="VEB44766.1"/>
    <property type="molecule type" value="Genomic_DNA"/>
</dbReference>
<name>A0A447TIQ9_CHRVL</name>
<dbReference type="Proteomes" id="UP000275777">
    <property type="component" value="Chromosome"/>
</dbReference>
<evidence type="ECO:0000259" key="1">
    <source>
        <dbReference type="Pfam" id="PF08267"/>
    </source>
</evidence>
<evidence type="ECO:0000313" key="3">
    <source>
        <dbReference type="Proteomes" id="UP000275777"/>
    </source>
</evidence>